<dbReference type="InterPro" id="IPR006626">
    <property type="entry name" value="PbH1"/>
</dbReference>
<keyword evidence="5" id="KW-0732">Signal</keyword>
<proteinExistence type="predicted"/>
<keyword evidence="8" id="KW-1133">Transmembrane helix</keyword>
<keyword evidence="4" id="KW-0964">Secreted</keyword>
<dbReference type="SMART" id="SM00710">
    <property type="entry name" value="PbH1"/>
    <property type="match status" value="10"/>
</dbReference>
<keyword evidence="8" id="KW-0812">Transmembrane</keyword>
<name>A0A1G5X3C2_9EURY</name>
<accession>A0A1G5X3C2</accession>
<evidence type="ECO:0000256" key="3">
    <source>
        <dbReference type="ARBA" id="ARBA00004613"/>
    </source>
</evidence>
<dbReference type="GO" id="GO:0005576">
    <property type="term" value="C:extracellular region"/>
    <property type="evidence" value="ECO:0007669"/>
    <property type="project" value="UniProtKB-SubCell"/>
</dbReference>
<evidence type="ECO:0000313" key="9">
    <source>
        <dbReference type="EMBL" id="SDA64903.1"/>
    </source>
</evidence>
<keyword evidence="10" id="KW-1185">Reference proteome</keyword>
<keyword evidence="6 8" id="KW-0472">Membrane</keyword>
<sequence length="1021" mass="111649">MPNLRKPMILLMLFLCIVIGASCVSASEVNQTAGVGLACVDECEITIDAEEMGCTPLAGSYLAACGDETVEIDNETLTNAIEIPNYNDLAHDLENLQPGDVYDIQRDYVIEDVDDDLAKNRIININADNVVINGNGHYIDAYGDNGYFAIFKVTGNNVTIVNLNILNSRARNDEYSTSCWNIYGEDYTRVVSPVEWYGDNGVLENCKFNNNRGEDGGAIYWVGNNGLIDNCLFNENFATRGGAIFIGGYDNTISNSVMFNSNSDYADSIFINNFDEGDKTLILNVNNCRFLNLFGQSVDDFHIEGSCLVMNGDEQVYPEITESEAVISDGTYDELRDIIFDLKDGDVLNLTKDYYFEPGNCFYPISANNVTINGNGHRIYGNDIFRLSLIWVNGNNVNVNNLIFDFNITGEKFGSSYVEWDGNNGILTNCTFIGNYAQNGGAILWSGTNGVVKDCIFVNNRAENGGAVTWTGNEGVIEDCLFINNTADISGGAIFIEGTSNAINNTLILNSSSSSFGNAIFIDYKRKNLTLANVYFDNPDSAVFDEGIIGTHINTDSIIGKEYYIFVGGERYEITSLIYNSIIGGGVNYLDDGSYYYSTYYDESGDFVFTIHSVKYAQYNIDYSQSYYFKNIKNNNFNNVFTKLTNNDYETRFTVIETLYVSSTEDYLKALQEFYLPEKIWVISEGLDLDCANAKNVAELNPITLGMNLIFSPYLPVYKCTTPWDMSTSLFNVLNMNGNGAYISGTFDEDDEYKWVILGEGDVFSATDLTVAGYNTAVENMGGQCVFNRVNFQYNQMDYWFERDWGGAILNTGMVTCINCTFKNNYAKNGGAIFNQGLLVLQDCIFSENEAYGEGNDVCVGDNGMVIVNGVSITENGQNSAVYFAESMSLETATVVATFTVVIGTIVATVVSVVTANPLIGMAVGFAVGAAIGAGGAGIIIANTYDVNFDRLKCVLTLSIATGVAGALGGMFGGGLGDGIVASLWTGGVGAIKWTPILVIFGIIDTVPSFVTGITYYCTND</sequence>
<dbReference type="PROSITE" id="PS51257">
    <property type="entry name" value="PROKAR_LIPOPROTEIN"/>
    <property type="match status" value="1"/>
</dbReference>
<dbReference type="Pfam" id="PF02415">
    <property type="entry name" value="Chlam_PMP"/>
    <property type="match status" value="2"/>
</dbReference>
<evidence type="ECO:0000313" key="10">
    <source>
        <dbReference type="Proteomes" id="UP000323439"/>
    </source>
</evidence>
<feature type="transmembrane region" description="Helical" evidence="8">
    <location>
        <begin position="954"/>
        <end position="977"/>
    </location>
</feature>
<gene>
    <name evidence="9" type="ORF">SAMN02910315_01926</name>
</gene>
<reference evidence="9 10" key="1">
    <citation type="submission" date="2016-10" db="EMBL/GenBank/DDBJ databases">
        <authorList>
            <person name="Varghese N."/>
            <person name="Submissions S."/>
        </authorList>
    </citation>
    <scope>NUCLEOTIDE SEQUENCE [LARGE SCALE GENOMIC DNA]</scope>
    <source>
        <strain evidence="9 10">DSM 16643</strain>
    </source>
</reference>
<evidence type="ECO:0000256" key="7">
    <source>
        <dbReference type="ARBA" id="ARBA00023237"/>
    </source>
</evidence>
<dbReference type="PANTHER" id="PTHR11319:SF35">
    <property type="entry name" value="OUTER MEMBRANE PROTEIN PMPC-RELATED"/>
    <property type="match status" value="1"/>
</dbReference>
<comment type="subcellular location">
    <subcellularLocation>
        <location evidence="1">Cell envelope</location>
    </subcellularLocation>
    <subcellularLocation>
        <location evidence="2">Cell outer membrane</location>
    </subcellularLocation>
    <subcellularLocation>
        <location evidence="3">Secreted</location>
    </subcellularLocation>
</comment>
<evidence type="ECO:0000256" key="6">
    <source>
        <dbReference type="ARBA" id="ARBA00023136"/>
    </source>
</evidence>
<dbReference type="OrthoDB" id="78228at2157"/>
<evidence type="ECO:0000256" key="8">
    <source>
        <dbReference type="SAM" id="Phobius"/>
    </source>
</evidence>
<dbReference type="Proteomes" id="UP000323439">
    <property type="component" value="Unassembled WGS sequence"/>
</dbReference>
<evidence type="ECO:0000256" key="2">
    <source>
        <dbReference type="ARBA" id="ARBA00004442"/>
    </source>
</evidence>
<keyword evidence="7" id="KW-0998">Cell outer membrane</keyword>
<evidence type="ECO:0000256" key="1">
    <source>
        <dbReference type="ARBA" id="ARBA00004196"/>
    </source>
</evidence>
<dbReference type="SUPFAM" id="SSF51126">
    <property type="entry name" value="Pectin lyase-like"/>
    <property type="match status" value="2"/>
</dbReference>
<dbReference type="InterPro" id="IPR003368">
    <property type="entry name" value="POMP_repeat"/>
</dbReference>
<dbReference type="InterPro" id="IPR011050">
    <property type="entry name" value="Pectin_lyase_fold/virulence"/>
</dbReference>
<evidence type="ECO:0000256" key="5">
    <source>
        <dbReference type="ARBA" id="ARBA00022729"/>
    </source>
</evidence>
<dbReference type="EMBL" id="FMXB01000017">
    <property type="protein sequence ID" value="SDA64903.1"/>
    <property type="molecule type" value="Genomic_DNA"/>
</dbReference>
<organism evidence="9 10">
    <name type="scientific">Methanobrevibacter millerae</name>
    <dbReference type="NCBI Taxonomy" id="230361"/>
    <lineage>
        <taxon>Archaea</taxon>
        <taxon>Methanobacteriati</taxon>
        <taxon>Methanobacteriota</taxon>
        <taxon>Methanomada group</taxon>
        <taxon>Methanobacteria</taxon>
        <taxon>Methanobacteriales</taxon>
        <taxon>Methanobacteriaceae</taxon>
        <taxon>Methanobrevibacter</taxon>
    </lineage>
</organism>
<feature type="transmembrane region" description="Helical" evidence="8">
    <location>
        <begin position="997"/>
        <end position="1018"/>
    </location>
</feature>
<dbReference type="PANTHER" id="PTHR11319">
    <property type="entry name" value="G PROTEIN-COUPLED RECEPTOR-RELATED"/>
    <property type="match status" value="1"/>
</dbReference>
<feature type="transmembrane region" description="Helical" evidence="8">
    <location>
        <begin position="919"/>
        <end position="942"/>
    </location>
</feature>
<dbReference type="AlphaFoldDB" id="A0A1G5X3C2"/>
<protein>
    <submittedName>
        <fullName evidence="9">Polymorphic outer membrane protein repeat-containing protein</fullName>
    </submittedName>
</protein>
<evidence type="ECO:0000256" key="4">
    <source>
        <dbReference type="ARBA" id="ARBA00022525"/>
    </source>
</evidence>
<dbReference type="RefSeq" id="WP_149732429.1">
    <property type="nucleotide sequence ID" value="NZ_FMXB01000017.1"/>
</dbReference>